<dbReference type="EMBL" id="PDOE01000001">
    <property type="protein sequence ID" value="RKL68728.1"/>
    <property type="molecule type" value="Genomic_DNA"/>
</dbReference>
<reference evidence="1 2" key="1">
    <citation type="submission" date="2017-10" db="EMBL/GenBank/DDBJ databases">
        <title>Bacillus sp. nov., a halophilic bacterium isolated from a Keqin Lake.</title>
        <authorList>
            <person name="Wang H."/>
        </authorList>
    </citation>
    <scope>NUCLEOTIDE SEQUENCE [LARGE SCALE GENOMIC DNA]</scope>
    <source>
        <strain evidence="1 2">KCTC 13187</strain>
    </source>
</reference>
<evidence type="ECO:0008006" key="3">
    <source>
        <dbReference type="Google" id="ProtNLM"/>
    </source>
</evidence>
<dbReference type="NCBIfam" id="TIGR01549">
    <property type="entry name" value="HAD-SF-IA-v1"/>
    <property type="match status" value="1"/>
</dbReference>
<proteinExistence type="predicted"/>
<dbReference type="NCBIfam" id="TIGR01509">
    <property type="entry name" value="HAD-SF-IA-v3"/>
    <property type="match status" value="1"/>
</dbReference>
<dbReference type="InterPro" id="IPR006439">
    <property type="entry name" value="HAD-SF_hydro_IA"/>
</dbReference>
<dbReference type="OrthoDB" id="25198at2"/>
<evidence type="ECO:0000313" key="1">
    <source>
        <dbReference type="EMBL" id="RKL68728.1"/>
    </source>
</evidence>
<dbReference type="Gene3D" id="3.40.50.1000">
    <property type="entry name" value="HAD superfamily/HAD-like"/>
    <property type="match status" value="1"/>
</dbReference>
<gene>
    <name evidence="1" type="ORF">CR203_01375</name>
</gene>
<dbReference type="AlphaFoldDB" id="A0A3A9KAV4"/>
<dbReference type="InterPro" id="IPR052550">
    <property type="entry name" value="Pyrimidine_5'-ntase_YjjG"/>
</dbReference>
<dbReference type="InterPro" id="IPR036412">
    <property type="entry name" value="HAD-like_sf"/>
</dbReference>
<organism evidence="1 2">
    <name type="scientific">Salipaludibacillus neizhouensis</name>
    <dbReference type="NCBI Taxonomy" id="885475"/>
    <lineage>
        <taxon>Bacteria</taxon>
        <taxon>Bacillati</taxon>
        <taxon>Bacillota</taxon>
        <taxon>Bacilli</taxon>
        <taxon>Bacillales</taxon>
        <taxon>Bacillaceae</taxon>
    </lineage>
</organism>
<dbReference type="InterPro" id="IPR023198">
    <property type="entry name" value="PGP-like_dom2"/>
</dbReference>
<accession>A0A3A9KAV4</accession>
<sequence>MKWKGIAFDLDNTLFSHEKAFKQAIEECYLTYLGKHVLKKEHVPYQQFFPVFKQNSDSFWGKFEKKEVSGDEYRRLRFNESMKFLKLPYGDELADEFHAYYYNIIDEYSEPFTGLHELLSYIDKKGIPMAIITNGTTDTQYKKVEKIGANKWIPSGNIIVSEEVGYSKPAREIFRIAEKRLGLAAEEMLFIGDSWDHDVKGAIQAGWEVIYLNSREEVSCKDVHPYAEVKTMEECKREIMNMF</sequence>
<dbReference type="RefSeq" id="WP_110936632.1">
    <property type="nucleotide sequence ID" value="NZ_KZ614146.1"/>
</dbReference>
<dbReference type="PANTHER" id="PTHR47478:SF1">
    <property type="entry name" value="PYRIMIDINE 5'-NUCLEOTIDASE YJJG"/>
    <property type="match status" value="1"/>
</dbReference>
<dbReference type="SFLD" id="SFLDS00003">
    <property type="entry name" value="Haloacid_Dehalogenase"/>
    <property type="match status" value="1"/>
</dbReference>
<dbReference type="Proteomes" id="UP000281498">
    <property type="component" value="Unassembled WGS sequence"/>
</dbReference>
<dbReference type="PRINTS" id="PR00413">
    <property type="entry name" value="HADHALOGNASE"/>
</dbReference>
<dbReference type="Pfam" id="PF00702">
    <property type="entry name" value="Hydrolase"/>
    <property type="match status" value="1"/>
</dbReference>
<protein>
    <recommendedName>
        <fullName evidence="3">HAD family hydrolase</fullName>
    </recommendedName>
</protein>
<dbReference type="SUPFAM" id="SSF56784">
    <property type="entry name" value="HAD-like"/>
    <property type="match status" value="1"/>
</dbReference>
<dbReference type="Gene3D" id="1.10.150.240">
    <property type="entry name" value="Putative phosphatase, domain 2"/>
    <property type="match status" value="1"/>
</dbReference>
<dbReference type="InterPro" id="IPR023214">
    <property type="entry name" value="HAD_sf"/>
</dbReference>
<name>A0A3A9KAV4_9BACI</name>
<comment type="caution">
    <text evidence="1">The sequence shown here is derived from an EMBL/GenBank/DDBJ whole genome shotgun (WGS) entry which is preliminary data.</text>
</comment>
<dbReference type="PANTHER" id="PTHR47478">
    <property type="match status" value="1"/>
</dbReference>
<dbReference type="SFLD" id="SFLDG01129">
    <property type="entry name" value="C1.5:_HAD__Beta-PGM__Phosphata"/>
    <property type="match status" value="1"/>
</dbReference>
<evidence type="ECO:0000313" key="2">
    <source>
        <dbReference type="Proteomes" id="UP000281498"/>
    </source>
</evidence>
<keyword evidence="2" id="KW-1185">Reference proteome</keyword>